<evidence type="ECO:0000259" key="14">
    <source>
        <dbReference type="Pfam" id="PF00808"/>
    </source>
</evidence>
<keyword evidence="5" id="KW-0238">DNA-binding</keyword>
<evidence type="ECO:0000256" key="3">
    <source>
        <dbReference type="ARBA" id="ARBA00022553"/>
    </source>
</evidence>
<comment type="caution">
    <text evidence="15">The sequence shown here is derived from an EMBL/GenBank/DDBJ whole genome shotgun (WGS) entry which is preliminary data.</text>
</comment>
<keyword evidence="7" id="KW-0539">Nucleus</keyword>
<evidence type="ECO:0000256" key="11">
    <source>
        <dbReference type="ARBA" id="ARBA00077179"/>
    </source>
</evidence>
<dbReference type="FunFam" id="1.10.20.10:FF:000032">
    <property type="entry name" value="dr1-associated corepressor isoform X1"/>
    <property type="match status" value="1"/>
</dbReference>
<dbReference type="PANTHER" id="PTHR10252">
    <property type="entry name" value="HISTONE-LIKE TRANSCRIPTION FACTOR CCAAT-RELATED"/>
    <property type="match status" value="1"/>
</dbReference>
<feature type="compositionally biased region" description="Low complexity" evidence="13">
    <location>
        <begin position="179"/>
        <end position="189"/>
    </location>
</feature>
<keyword evidence="3" id="KW-0597">Phosphoprotein</keyword>
<evidence type="ECO:0000256" key="10">
    <source>
        <dbReference type="ARBA" id="ARBA00072760"/>
    </source>
</evidence>
<dbReference type="InterPro" id="IPR050568">
    <property type="entry name" value="Transcr_DNA_Rep_Reg"/>
</dbReference>
<keyword evidence="16" id="KW-1185">Reference proteome</keyword>
<evidence type="ECO:0000256" key="9">
    <source>
        <dbReference type="ARBA" id="ARBA00066085"/>
    </source>
</evidence>
<name>A0ABD3WNQ4_SINWO</name>
<dbReference type="Pfam" id="PF00808">
    <property type="entry name" value="CBFD_NFYB_HMF"/>
    <property type="match status" value="1"/>
</dbReference>
<dbReference type="PANTHER" id="PTHR10252:SF5">
    <property type="entry name" value="DR1-ASSOCIATED COREPRESSOR"/>
    <property type="match status" value="1"/>
</dbReference>
<feature type="compositionally biased region" description="Acidic residues" evidence="13">
    <location>
        <begin position="139"/>
        <end position="165"/>
    </location>
</feature>
<sequence length="293" mass="32082">MPSKKKKFNSRFPPARIKKIMQTDDDVGKVATAVPVIISRALELFIESLILKTNEITQARNAKTLSCTHIKQTIHSEKKFDFLRDLVANVPDHQPEEDGENSGINSSEFKKIKTGRPRKPREPGAGPGRPRKKKTNTSSEEDDDDEGDDDGDDDEETESEDETDRPEEPQPKPPPQFQPQPSVSSVHSPAIGAHPYPPAVMATTQGFVPPPQRFGSPHQEFVPQPPPGFGINFMNMCASSMGIGANSNNIGSQRLAVPPGFAQGSSVPPVSFAAFSSFMSNSIKQNEDEDYDT</sequence>
<evidence type="ECO:0000256" key="12">
    <source>
        <dbReference type="ARBA" id="ARBA00078501"/>
    </source>
</evidence>
<dbReference type="CDD" id="cd22906">
    <property type="entry name" value="HFD_DRAP1"/>
    <property type="match status" value="1"/>
</dbReference>
<comment type="similarity">
    <text evidence="8">Belongs to the NC2 alpha/DRAP1 family.</text>
</comment>
<evidence type="ECO:0000256" key="4">
    <source>
        <dbReference type="ARBA" id="ARBA00023015"/>
    </source>
</evidence>
<evidence type="ECO:0000256" key="5">
    <source>
        <dbReference type="ARBA" id="ARBA00023125"/>
    </source>
</evidence>
<dbReference type="SUPFAM" id="SSF47113">
    <property type="entry name" value="Histone-fold"/>
    <property type="match status" value="1"/>
</dbReference>
<feature type="domain" description="Transcription factor CBF/NF-Y/archaeal histone" evidence="14">
    <location>
        <begin position="11"/>
        <end position="73"/>
    </location>
</feature>
<dbReference type="Proteomes" id="UP001634394">
    <property type="component" value="Unassembled WGS sequence"/>
</dbReference>
<dbReference type="EMBL" id="JBJQND010000006">
    <property type="protein sequence ID" value="KAL3875115.1"/>
    <property type="molecule type" value="Genomic_DNA"/>
</dbReference>
<evidence type="ECO:0000313" key="15">
    <source>
        <dbReference type="EMBL" id="KAL3875115.1"/>
    </source>
</evidence>
<dbReference type="GO" id="GO:0003677">
    <property type="term" value="F:DNA binding"/>
    <property type="evidence" value="ECO:0007669"/>
    <property type="project" value="UniProtKB-KW"/>
</dbReference>
<evidence type="ECO:0000256" key="13">
    <source>
        <dbReference type="SAM" id="MobiDB-lite"/>
    </source>
</evidence>
<accession>A0ABD3WNQ4</accession>
<evidence type="ECO:0000256" key="7">
    <source>
        <dbReference type="ARBA" id="ARBA00023242"/>
    </source>
</evidence>
<proteinExistence type="inferred from homology"/>
<keyword evidence="6" id="KW-0804">Transcription</keyword>
<evidence type="ECO:0000313" key="16">
    <source>
        <dbReference type="Proteomes" id="UP001634394"/>
    </source>
</evidence>
<comment type="subcellular location">
    <subcellularLocation>
        <location evidence="1">Nucleus</location>
    </subcellularLocation>
</comment>
<dbReference type="GO" id="GO:0005634">
    <property type="term" value="C:nucleus"/>
    <property type="evidence" value="ECO:0007669"/>
    <property type="project" value="UniProtKB-SubCell"/>
</dbReference>
<comment type="subunit">
    <text evidence="9">Heterodimer with DR1. Binds BTAF1.</text>
</comment>
<evidence type="ECO:0000256" key="6">
    <source>
        <dbReference type="ARBA" id="ARBA00023163"/>
    </source>
</evidence>
<dbReference type="InterPro" id="IPR003958">
    <property type="entry name" value="CBFA_NFYB_domain"/>
</dbReference>
<organism evidence="15 16">
    <name type="scientific">Sinanodonta woodiana</name>
    <name type="common">Chinese pond mussel</name>
    <name type="synonym">Anodonta woodiana</name>
    <dbReference type="NCBI Taxonomy" id="1069815"/>
    <lineage>
        <taxon>Eukaryota</taxon>
        <taxon>Metazoa</taxon>
        <taxon>Spiralia</taxon>
        <taxon>Lophotrochozoa</taxon>
        <taxon>Mollusca</taxon>
        <taxon>Bivalvia</taxon>
        <taxon>Autobranchia</taxon>
        <taxon>Heteroconchia</taxon>
        <taxon>Palaeoheterodonta</taxon>
        <taxon>Unionida</taxon>
        <taxon>Unionoidea</taxon>
        <taxon>Unionidae</taxon>
        <taxon>Unioninae</taxon>
        <taxon>Sinanodonta</taxon>
    </lineage>
</organism>
<evidence type="ECO:0000256" key="2">
    <source>
        <dbReference type="ARBA" id="ARBA00022491"/>
    </source>
</evidence>
<protein>
    <recommendedName>
        <fullName evidence="10">Dr1-associated corepressor</fullName>
    </recommendedName>
    <alternativeName>
        <fullName evidence="11">Dr1-associated protein 1</fullName>
    </alternativeName>
    <alternativeName>
        <fullName evidence="12">Negative cofactor 2-alpha</fullName>
    </alternativeName>
</protein>
<evidence type="ECO:0000256" key="1">
    <source>
        <dbReference type="ARBA" id="ARBA00004123"/>
    </source>
</evidence>
<dbReference type="InterPro" id="IPR009072">
    <property type="entry name" value="Histone-fold"/>
</dbReference>
<keyword evidence="2" id="KW-0678">Repressor</keyword>
<feature type="region of interest" description="Disordered" evidence="13">
    <location>
        <begin position="91"/>
        <end position="209"/>
    </location>
</feature>
<dbReference type="GO" id="GO:0000122">
    <property type="term" value="P:negative regulation of transcription by RNA polymerase II"/>
    <property type="evidence" value="ECO:0007669"/>
    <property type="project" value="UniProtKB-ARBA"/>
</dbReference>
<dbReference type="AlphaFoldDB" id="A0ABD3WNQ4"/>
<reference evidence="15 16" key="1">
    <citation type="submission" date="2024-11" db="EMBL/GenBank/DDBJ databases">
        <title>Chromosome-level genome assembly of the freshwater bivalve Anodonta woodiana.</title>
        <authorList>
            <person name="Chen X."/>
        </authorList>
    </citation>
    <scope>NUCLEOTIDE SEQUENCE [LARGE SCALE GENOMIC DNA]</scope>
    <source>
        <strain evidence="15">MN2024</strain>
        <tissue evidence="15">Gills</tissue>
    </source>
</reference>
<gene>
    <name evidence="15" type="ORF">ACJMK2_038049</name>
</gene>
<evidence type="ECO:0000256" key="8">
    <source>
        <dbReference type="ARBA" id="ARBA00061393"/>
    </source>
</evidence>
<keyword evidence="4" id="KW-0805">Transcription regulation</keyword>
<dbReference type="Gene3D" id="1.10.20.10">
    <property type="entry name" value="Histone, subunit A"/>
    <property type="match status" value="1"/>
</dbReference>